<accession>A0A918EAI0</accession>
<keyword evidence="2" id="KW-1185">Reference proteome</keyword>
<dbReference type="Proteomes" id="UP000660745">
    <property type="component" value="Unassembled WGS sequence"/>
</dbReference>
<reference evidence="1" key="2">
    <citation type="submission" date="2020-09" db="EMBL/GenBank/DDBJ databases">
        <authorList>
            <person name="Sun Q."/>
            <person name="Zhou Y."/>
        </authorList>
    </citation>
    <scope>NUCLEOTIDE SEQUENCE</scope>
    <source>
        <strain evidence="1">CGMCC 4.7430</strain>
    </source>
</reference>
<dbReference type="RefSeq" id="WP_189143523.1">
    <property type="nucleotide sequence ID" value="NZ_BMNK01000018.1"/>
</dbReference>
<reference evidence="1" key="1">
    <citation type="journal article" date="2014" name="Int. J. Syst. Evol. Microbiol.">
        <title>Complete genome sequence of Corynebacterium casei LMG S-19264T (=DSM 44701T), isolated from a smear-ripened cheese.</title>
        <authorList>
            <consortium name="US DOE Joint Genome Institute (JGI-PGF)"/>
            <person name="Walter F."/>
            <person name="Albersmeier A."/>
            <person name="Kalinowski J."/>
            <person name="Ruckert C."/>
        </authorList>
    </citation>
    <scope>NUCLEOTIDE SEQUENCE</scope>
    <source>
        <strain evidence="1">CGMCC 4.7430</strain>
    </source>
</reference>
<evidence type="ECO:0000313" key="2">
    <source>
        <dbReference type="Proteomes" id="UP000660745"/>
    </source>
</evidence>
<comment type="caution">
    <text evidence="1">The sequence shown here is derived from an EMBL/GenBank/DDBJ whole genome shotgun (WGS) entry which is preliminary data.</text>
</comment>
<sequence>MQFEVIPVAQYGIDPRTIAAMDYRVRNKGVTAGMNVATFHFGLRGAGKAQLGFKPLAHTLASQGVGYYLDANWSGKQVRTNDSHSEALFYRSDFFTDLRRGDQWPTANVIDWVFTERPACGGAWWGQKRVQGGCADLLNQFDETQRLRKWDNDPNEPEPYAERDDLQITVLCLDLNKDLTFNQNISSAVAAYKKLNSIR</sequence>
<organism evidence="1 2">
    <name type="scientific">Nonomuraea glycinis</name>
    <dbReference type="NCBI Taxonomy" id="2047744"/>
    <lineage>
        <taxon>Bacteria</taxon>
        <taxon>Bacillati</taxon>
        <taxon>Actinomycetota</taxon>
        <taxon>Actinomycetes</taxon>
        <taxon>Streptosporangiales</taxon>
        <taxon>Streptosporangiaceae</taxon>
        <taxon>Nonomuraea</taxon>
    </lineage>
</organism>
<dbReference type="AlphaFoldDB" id="A0A918EAI0"/>
<dbReference type="EMBL" id="BMNK01000018">
    <property type="protein sequence ID" value="GGP15441.1"/>
    <property type="molecule type" value="Genomic_DNA"/>
</dbReference>
<protein>
    <submittedName>
        <fullName evidence="1">Uncharacterized protein</fullName>
    </submittedName>
</protein>
<evidence type="ECO:0000313" key="1">
    <source>
        <dbReference type="EMBL" id="GGP15441.1"/>
    </source>
</evidence>
<name>A0A918EAI0_9ACTN</name>
<gene>
    <name evidence="1" type="ORF">GCM10012278_75310</name>
</gene>
<proteinExistence type="predicted"/>